<evidence type="ECO:0000256" key="4">
    <source>
        <dbReference type="ARBA" id="ARBA00022840"/>
    </source>
</evidence>
<name>A0A0D2J1A4_9BACT</name>
<dbReference type="GO" id="GO:0140097">
    <property type="term" value="F:catalytic activity, acting on DNA"/>
    <property type="evidence" value="ECO:0007669"/>
    <property type="project" value="UniProtKB-ARBA"/>
</dbReference>
<dbReference type="Gene3D" id="1.10.10.160">
    <property type="match status" value="1"/>
</dbReference>
<dbReference type="GO" id="GO:0016787">
    <property type="term" value="F:hydrolase activity"/>
    <property type="evidence" value="ECO:0007669"/>
    <property type="project" value="UniProtKB-UniRule"/>
</dbReference>
<evidence type="ECO:0000256" key="5">
    <source>
        <dbReference type="PROSITE-ProRule" id="PRU00560"/>
    </source>
</evidence>
<dbReference type="InterPro" id="IPR014017">
    <property type="entry name" value="DNA_helicase_UvrD-like_C"/>
</dbReference>
<evidence type="ECO:0000256" key="1">
    <source>
        <dbReference type="ARBA" id="ARBA00022741"/>
    </source>
</evidence>
<dbReference type="Gene3D" id="3.40.50.300">
    <property type="entry name" value="P-loop containing nucleotide triphosphate hydrolases"/>
    <property type="match status" value="3"/>
</dbReference>
<evidence type="ECO:0000313" key="8">
    <source>
        <dbReference type="EMBL" id="KIX11979.1"/>
    </source>
</evidence>
<dbReference type="EMBL" id="AZAC01000036">
    <property type="protein sequence ID" value="KIX11979.1"/>
    <property type="molecule type" value="Genomic_DNA"/>
</dbReference>
<feature type="binding site" evidence="5">
    <location>
        <begin position="486"/>
        <end position="493"/>
    </location>
    <ligand>
        <name>ATP</name>
        <dbReference type="ChEBI" id="CHEBI:30616"/>
    </ligand>
</feature>
<evidence type="ECO:0000259" key="7">
    <source>
        <dbReference type="PROSITE" id="PS51217"/>
    </source>
</evidence>
<evidence type="ECO:0000313" key="9">
    <source>
        <dbReference type="Proteomes" id="UP000032233"/>
    </source>
</evidence>
<dbReference type="SUPFAM" id="SSF52540">
    <property type="entry name" value="P-loop containing nucleoside triphosphate hydrolases"/>
    <property type="match status" value="1"/>
</dbReference>
<reference evidence="8 9" key="1">
    <citation type="submission" date="2013-11" db="EMBL/GenBank/DDBJ databases">
        <title>Metagenomic analysis of a methanogenic consortium involved in long chain n-alkane degradation.</title>
        <authorList>
            <person name="Davidova I.A."/>
            <person name="Callaghan A.V."/>
            <person name="Wawrik B."/>
            <person name="Pruitt S."/>
            <person name="Marks C."/>
            <person name="Duncan K.E."/>
            <person name="Suflita J.M."/>
        </authorList>
    </citation>
    <scope>NUCLEOTIDE SEQUENCE [LARGE SCALE GENOMIC DNA]</scope>
    <source>
        <strain evidence="8 9">SPR</strain>
    </source>
</reference>
<dbReference type="PROSITE" id="PS51198">
    <property type="entry name" value="UVRD_HELICASE_ATP_BIND"/>
    <property type="match status" value="1"/>
</dbReference>
<evidence type="ECO:0000256" key="2">
    <source>
        <dbReference type="ARBA" id="ARBA00022801"/>
    </source>
</evidence>
<feature type="domain" description="UvrD-like helicase C-terminal" evidence="7">
    <location>
        <begin position="723"/>
        <end position="950"/>
    </location>
</feature>
<sequence length="950" mass="105504">MIIADLHIHSRYSRATSRDLDPEHLWLGAQYKGIDLLGTGDFTHPEWIELLKENLVEDGKGAYELRPDLAKALAPQVPAACRRKVRFLLSAEISSIYKRHGKTRKVHSLILMPDFESVEKLNQRLDKIGNIKSDGRPILGLDAHDLLEICLEVDPRVIFIPAHIWTPWFSVFGSKSGFDTLEEAFDDLLGHINALETGLSSDPPMNWRLSALDRFTLVSHSDAHSPAKLAREADILNCPPTYQDLALALEDRQGDAFYGTLEFFPHEGKYHLDGHRKCGLRLSPQETRDLGGRCPKCGGLLTVGVLSRVEDLADRPKGYRPPDARPFESIVPVAEVLSEVLQRGPATKGVQRALHSLLNDVGPELYILREAPLDLLKKKGGELLAEAVSRMRQGKVILQGGYDGEFGVVKLFDADERSQIKGQKGFWDLAPRKKAAKKTAPEKPLPFLKTKRKQKATNPEVAPGIQLNPEQEKAVLHADGHFIVRAGPGTGKTRLLVSRALKLVEQGLDPEKILLLTFTNKAALELTQRLAQGKKGPAPQAMTFHTLGLTILRELNEAPTRLLDGEERLSLLKPMAKEADLRPGDLEGMISRAKQTLDPVLDDQAQGLLDAYQKRLDLEKALDLDDLVLKAARFLTDGHEQAVKLWQGRWDHILVDEYQDVNPVQTSLIKVLCGPDTKVAAIGDPDQAIYGFRGADKGLFYRFKNDFPGAVELGLVKNYRSTARILNLAQGLMQMEPDPDRVKLEPICPKGPLPEFFTAYNPEAEAEWVARTIIDLLGGLDSRQVEAGAGQGGTYSAGDIAVLYRLHAQAKALAEALGRAGIPMQVAAREPLGETDPMDFKAQRVSLLSMHASKGLEFPVVFVTGLEKGLLPYLPPNRPPAEMDEERRLLFVALTRAQKQLFLSRSLHRTLFGKTTEPDISPLLEHLPEDLTKEVERVKRAKKHRQLGLF</sequence>
<proteinExistence type="predicted"/>
<dbReference type="PANTHER" id="PTHR40084">
    <property type="entry name" value="PHOSPHOHYDROLASE, PHP FAMILY"/>
    <property type="match status" value="1"/>
</dbReference>
<keyword evidence="4 5" id="KW-0067">ATP-binding</keyword>
<dbReference type="SUPFAM" id="SSF89550">
    <property type="entry name" value="PHP domain-like"/>
    <property type="match status" value="1"/>
</dbReference>
<comment type="caution">
    <text evidence="8">The sequence shown here is derived from an EMBL/GenBank/DDBJ whole genome shotgun (WGS) entry which is preliminary data.</text>
</comment>
<accession>A0A0D2J1A4</accession>
<feature type="domain" description="UvrD-like helicase ATP-binding" evidence="6">
    <location>
        <begin position="465"/>
        <end position="722"/>
    </location>
</feature>
<dbReference type="STRING" id="1429043.X474_21540"/>
<keyword evidence="2 5" id="KW-0378">Hydrolase</keyword>
<evidence type="ECO:0008006" key="10">
    <source>
        <dbReference type="Google" id="ProtNLM"/>
    </source>
</evidence>
<dbReference type="PANTHER" id="PTHR40084:SF1">
    <property type="entry name" value="PHOSPHOTRANSFERASE"/>
    <property type="match status" value="1"/>
</dbReference>
<protein>
    <recommendedName>
        <fullName evidence="10">DNA helicase</fullName>
    </recommendedName>
</protein>
<dbReference type="InterPro" id="IPR013986">
    <property type="entry name" value="DExx_box_DNA_helicase_dom_sf"/>
</dbReference>
<evidence type="ECO:0000259" key="6">
    <source>
        <dbReference type="PROSITE" id="PS51198"/>
    </source>
</evidence>
<gene>
    <name evidence="8" type="ORF">X474_21540</name>
</gene>
<dbReference type="Gene3D" id="3.20.20.140">
    <property type="entry name" value="Metal-dependent hydrolases"/>
    <property type="match status" value="1"/>
</dbReference>
<dbReference type="GO" id="GO:0005524">
    <property type="term" value="F:ATP binding"/>
    <property type="evidence" value="ECO:0007669"/>
    <property type="project" value="UniProtKB-UniRule"/>
</dbReference>
<dbReference type="InterPro" id="IPR016195">
    <property type="entry name" value="Pol/histidinol_Pase-like"/>
</dbReference>
<dbReference type="Pfam" id="PF13361">
    <property type="entry name" value="UvrD_C"/>
    <property type="match status" value="2"/>
</dbReference>
<organism evidence="8 9">
    <name type="scientific">Dethiosulfatarculus sandiegensis</name>
    <dbReference type="NCBI Taxonomy" id="1429043"/>
    <lineage>
        <taxon>Bacteria</taxon>
        <taxon>Pseudomonadati</taxon>
        <taxon>Thermodesulfobacteriota</taxon>
        <taxon>Desulfarculia</taxon>
        <taxon>Desulfarculales</taxon>
        <taxon>Desulfarculaceae</taxon>
        <taxon>Dethiosulfatarculus</taxon>
    </lineage>
</organism>
<dbReference type="AlphaFoldDB" id="A0A0D2J1A4"/>
<dbReference type="InterPro" id="IPR027417">
    <property type="entry name" value="P-loop_NTPase"/>
</dbReference>
<dbReference type="CDD" id="cd17932">
    <property type="entry name" value="DEXQc_UvrD"/>
    <property type="match status" value="1"/>
</dbReference>
<dbReference type="CDD" id="cd19067">
    <property type="entry name" value="PfuEndoQ-like"/>
    <property type="match status" value="1"/>
</dbReference>
<dbReference type="PROSITE" id="PS51217">
    <property type="entry name" value="UVRD_HELICASE_CTER"/>
    <property type="match status" value="1"/>
</dbReference>
<evidence type="ECO:0000256" key="3">
    <source>
        <dbReference type="ARBA" id="ARBA00022806"/>
    </source>
</evidence>
<keyword evidence="1 5" id="KW-0547">Nucleotide-binding</keyword>
<dbReference type="Pfam" id="PF00580">
    <property type="entry name" value="UvrD-helicase"/>
    <property type="match status" value="1"/>
</dbReference>
<dbReference type="GO" id="GO:0004386">
    <property type="term" value="F:helicase activity"/>
    <property type="evidence" value="ECO:0007669"/>
    <property type="project" value="UniProtKB-UniRule"/>
</dbReference>
<dbReference type="CDD" id="cd18807">
    <property type="entry name" value="SF1_C_UvrD"/>
    <property type="match status" value="1"/>
</dbReference>
<dbReference type="InParanoid" id="A0A0D2J1A4"/>
<keyword evidence="9" id="KW-1185">Reference proteome</keyword>
<dbReference type="PATRIC" id="fig|1429043.3.peg.4564"/>
<dbReference type="InterPro" id="IPR014016">
    <property type="entry name" value="UvrD-like_ATP-bd"/>
</dbReference>
<dbReference type="Proteomes" id="UP000032233">
    <property type="component" value="Unassembled WGS sequence"/>
</dbReference>
<keyword evidence="3 5" id="KW-0347">Helicase</keyword>